<feature type="transmembrane region" description="Helical" evidence="7">
    <location>
        <begin position="148"/>
        <end position="169"/>
    </location>
</feature>
<dbReference type="OrthoDB" id="5342292at2759"/>
<dbReference type="Pfam" id="PF20684">
    <property type="entry name" value="Fung_rhodopsin"/>
    <property type="match status" value="1"/>
</dbReference>
<comment type="subcellular location">
    <subcellularLocation>
        <location evidence="1">Membrane</location>
        <topology evidence="1">Multi-pass membrane protein</topology>
    </subcellularLocation>
</comment>
<comment type="similarity">
    <text evidence="5">Belongs to the SAT4 family.</text>
</comment>
<dbReference type="GO" id="GO:0016020">
    <property type="term" value="C:membrane"/>
    <property type="evidence" value="ECO:0007669"/>
    <property type="project" value="UniProtKB-SubCell"/>
</dbReference>
<evidence type="ECO:0000313" key="9">
    <source>
        <dbReference type="EMBL" id="CAG9982131.1"/>
    </source>
</evidence>
<feature type="transmembrane region" description="Helical" evidence="7">
    <location>
        <begin position="114"/>
        <end position="136"/>
    </location>
</feature>
<keyword evidence="10" id="KW-1185">Reference proteome</keyword>
<evidence type="ECO:0000256" key="2">
    <source>
        <dbReference type="ARBA" id="ARBA00022692"/>
    </source>
</evidence>
<feature type="transmembrane region" description="Helical" evidence="7">
    <location>
        <begin position="259"/>
        <end position="284"/>
    </location>
</feature>
<feature type="compositionally biased region" description="Polar residues" evidence="6">
    <location>
        <begin position="368"/>
        <end position="388"/>
    </location>
</feature>
<keyword evidence="3 7" id="KW-1133">Transmembrane helix</keyword>
<dbReference type="PANTHER" id="PTHR33048:SF124">
    <property type="entry name" value="INTEGRAL MEMBRANE PROTEIN"/>
    <property type="match status" value="1"/>
</dbReference>
<dbReference type="InterPro" id="IPR052337">
    <property type="entry name" value="SAT4-like"/>
</dbReference>
<keyword evidence="2 7" id="KW-0812">Transmembrane</keyword>
<evidence type="ECO:0000256" key="5">
    <source>
        <dbReference type="ARBA" id="ARBA00038359"/>
    </source>
</evidence>
<feature type="region of interest" description="Disordered" evidence="6">
    <location>
        <begin position="299"/>
        <end position="329"/>
    </location>
</feature>
<keyword evidence="4 7" id="KW-0472">Membrane</keyword>
<protein>
    <recommendedName>
        <fullName evidence="8">Rhodopsin domain-containing protein</fullName>
    </recommendedName>
</protein>
<proteinExistence type="inferred from homology"/>
<feature type="transmembrane region" description="Helical" evidence="7">
    <location>
        <begin position="227"/>
        <end position="247"/>
    </location>
</feature>
<dbReference type="AlphaFoldDB" id="A0A9N9U5D8"/>
<evidence type="ECO:0000313" key="10">
    <source>
        <dbReference type="Proteomes" id="UP000754883"/>
    </source>
</evidence>
<dbReference type="InterPro" id="IPR049326">
    <property type="entry name" value="Rhodopsin_dom_fungi"/>
</dbReference>
<reference evidence="9" key="1">
    <citation type="submission" date="2021-10" db="EMBL/GenBank/DDBJ databases">
        <authorList>
            <person name="Piombo E."/>
        </authorList>
    </citation>
    <scope>NUCLEOTIDE SEQUENCE</scope>
</reference>
<feature type="transmembrane region" description="Helical" evidence="7">
    <location>
        <begin position="68"/>
        <end position="94"/>
    </location>
</feature>
<sequence>MASFPITNGVTTYLPAPKGVEVDFENPRSRHALDHYLIFALLGSLALVCLVQRFYTKHYIVGGLKIDDYLISLAWMASIAMQSTQIWSVSIGGLCHHAWEMPISVYTNHMLSSYIAAPVFIACNGLSKSSLLTFYLRISTQKWFKISIWAAIAMVCGYTCIIAGLLLFGCRPIRSAWDPYVPGKCVNLPSLYIAIASANIVSDVILFIIPIPTILALKMPLRQKLGAAVMFGIGSITVATSIVRMAYLPSLLSADDIPWVAGTANVWSFVEVNLFIICGSMPTFRRFLHRFAPRVLGSWDSQPSRSKTRETSASRSRRHNHTGYSQFDDVEMNSISEQEKKCPQVNVSIGEPAATSVDCEAAPRNSHDGSSSEGISYTRTFEVQYSNK</sequence>
<feature type="region of interest" description="Disordered" evidence="6">
    <location>
        <begin position="356"/>
        <end position="388"/>
    </location>
</feature>
<dbReference type="EMBL" id="CABFNO020001339">
    <property type="protein sequence ID" value="CAG9982131.1"/>
    <property type="molecule type" value="Genomic_DNA"/>
</dbReference>
<organism evidence="9 10">
    <name type="scientific">Clonostachys byssicola</name>
    <dbReference type="NCBI Taxonomy" id="160290"/>
    <lineage>
        <taxon>Eukaryota</taxon>
        <taxon>Fungi</taxon>
        <taxon>Dikarya</taxon>
        <taxon>Ascomycota</taxon>
        <taxon>Pezizomycotina</taxon>
        <taxon>Sordariomycetes</taxon>
        <taxon>Hypocreomycetidae</taxon>
        <taxon>Hypocreales</taxon>
        <taxon>Bionectriaceae</taxon>
        <taxon>Clonostachys</taxon>
    </lineage>
</organism>
<feature type="domain" description="Rhodopsin" evidence="8">
    <location>
        <begin position="53"/>
        <end position="289"/>
    </location>
</feature>
<evidence type="ECO:0000256" key="3">
    <source>
        <dbReference type="ARBA" id="ARBA00022989"/>
    </source>
</evidence>
<feature type="transmembrane region" description="Helical" evidence="7">
    <location>
        <begin position="189"/>
        <end position="215"/>
    </location>
</feature>
<evidence type="ECO:0000256" key="6">
    <source>
        <dbReference type="SAM" id="MobiDB-lite"/>
    </source>
</evidence>
<evidence type="ECO:0000256" key="4">
    <source>
        <dbReference type="ARBA" id="ARBA00023136"/>
    </source>
</evidence>
<feature type="transmembrane region" description="Helical" evidence="7">
    <location>
        <begin position="36"/>
        <end position="56"/>
    </location>
</feature>
<comment type="caution">
    <text evidence="9">The sequence shown here is derived from an EMBL/GenBank/DDBJ whole genome shotgun (WGS) entry which is preliminary data.</text>
</comment>
<dbReference type="Proteomes" id="UP000754883">
    <property type="component" value="Unassembled WGS sequence"/>
</dbReference>
<name>A0A9N9U5D8_9HYPO</name>
<evidence type="ECO:0000256" key="7">
    <source>
        <dbReference type="SAM" id="Phobius"/>
    </source>
</evidence>
<evidence type="ECO:0000256" key="1">
    <source>
        <dbReference type="ARBA" id="ARBA00004141"/>
    </source>
</evidence>
<evidence type="ECO:0000259" key="8">
    <source>
        <dbReference type="Pfam" id="PF20684"/>
    </source>
</evidence>
<gene>
    <name evidence="9" type="ORF">CBYS24578_00015629</name>
</gene>
<dbReference type="PANTHER" id="PTHR33048">
    <property type="entry name" value="PTH11-LIKE INTEGRAL MEMBRANE PROTEIN (AFU_ORTHOLOGUE AFUA_5G11245)"/>
    <property type="match status" value="1"/>
</dbReference>
<accession>A0A9N9U5D8</accession>